<dbReference type="Proteomes" id="UP001595989">
    <property type="component" value="Unassembled WGS sequence"/>
</dbReference>
<gene>
    <name evidence="2" type="ORF">ACFO3D_12620</name>
</gene>
<feature type="region of interest" description="Disordered" evidence="1">
    <location>
        <begin position="26"/>
        <end position="55"/>
    </location>
</feature>
<evidence type="ECO:0000256" key="1">
    <source>
        <dbReference type="SAM" id="MobiDB-lite"/>
    </source>
</evidence>
<organism evidence="2 3">
    <name type="scientific">Virgibacillus kekensis</name>
    <dbReference type="NCBI Taxonomy" id="202261"/>
    <lineage>
        <taxon>Bacteria</taxon>
        <taxon>Bacillati</taxon>
        <taxon>Bacillota</taxon>
        <taxon>Bacilli</taxon>
        <taxon>Bacillales</taxon>
        <taxon>Bacillaceae</taxon>
        <taxon>Virgibacillus</taxon>
    </lineage>
</organism>
<protein>
    <recommendedName>
        <fullName evidence="4">YfhD family protein</fullName>
    </recommendedName>
</protein>
<sequence length="68" mass="7964">MRTKKEKYVGRNNAENNEEISVRTGLRANKPLEKDERFQGESVDEHNRLESANEIIAEKELSQEYNNL</sequence>
<name>A0ABV9DJL6_9BACI</name>
<keyword evidence="3" id="KW-1185">Reference proteome</keyword>
<evidence type="ECO:0000313" key="3">
    <source>
        <dbReference type="Proteomes" id="UP001595989"/>
    </source>
</evidence>
<proteinExistence type="predicted"/>
<comment type="caution">
    <text evidence="2">The sequence shown here is derived from an EMBL/GenBank/DDBJ whole genome shotgun (WGS) entry which is preliminary data.</text>
</comment>
<dbReference type="RefSeq" id="WP_390296484.1">
    <property type="nucleotide sequence ID" value="NZ_JBHSFU010000007.1"/>
</dbReference>
<reference evidence="3" key="1">
    <citation type="journal article" date="2019" name="Int. J. Syst. Evol. Microbiol.">
        <title>The Global Catalogue of Microorganisms (GCM) 10K type strain sequencing project: providing services to taxonomists for standard genome sequencing and annotation.</title>
        <authorList>
            <consortium name="The Broad Institute Genomics Platform"/>
            <consortium name="The Broad Institute Genome Sequencing Center for Infectious Disease"/>
            <person name="Wu L."/>
            <person name="Ma J."/>
        </authorList>
    </citation>
    <scope>NUCLEOTIDE SEQUENCE [LARGE SCALE GENOMIC DNA]</scope>
    <source>
        <strain evidence="3">CGMCC 4.7426</strain>
    </source>
</reference>
<dbReference type="EMBL" id="JBHSFU010000007">
    <property type="protein sequence ID" value="MFC4559036.1"/>
    <property type="molecule type" value="Genomic_DNA"/>
</dbReference>
<feature type="region of interest" description="Disordered" evidence="1">
    <location>
        <begin position="1"/>
        <end position="20"/>
    </location>
</feature>
<accession>A0ABV9DJL6</accession>
<evidence type="ECO:0008006" key="4">
    <source>
        <dbReference type="Google" id="ProtNLM"/>
    </source>
</evidence>
<feature type="compositionally biased region" description="Basic and acidic residues" evidence="1">
    <location>
        <begin position="30"/>
        <end position="55"/>
    </location>
</feature>
<evidence type="ECO:0000313" key="2">
    <source>
        <dbReference type="EMBL" id="MFC4559036.1"/>
    </source>
</evidence>